<reference evidence="9" key="1">
    <citation type="submission" date="2024-05" db="EMBL/GenBank/DDBJ databases">
        <authorList>
            <person name="Kim S."/>
            <person name="Heo J."/>
            <person name="Choi H."/>
            <person name="Choi Y."/>
            <person name="Kwon S.-W."/>
            <person name="Kim Y."/>
        </authorList>
    </citation>
    <scope>NUCLEOTIDE SEQUENCE</scope>
    <source>
        <strain evidence="9">KACC 23698</strain>
    </source>
</reference>
<protein>
    <submittedName>
        <fullName evidence="9">Cytochrome c</fullName>
    </submittedName>
</protein>
<feature type="domain" description="Cytochrome c" evidence="8">
    <location>
        <begin position="26"/>
        <end position="104"/>
    </location>
</feature>
<feature type="signal peptide" evidence="7">
    <location>
        <begin position="1"/>
        <end position="25"/>
    </location>
</feature>
<name>A0AAU7JI52_9HYPH</name>
<keyword evidence="4" id="KW-0249">Electron transport</keyword>
<dbReference type="InterPro" id="IPR009056">
    <property type="entry name" value="Cyt_c-like_dom"/>
</dbReference>
<evidence type="ECO:0000259" key="8">
    <source>
        <dbReference type="PROSITE" id="PS51007"/>
    </source>
</evidence>
<dbReference type="GO" id="GO:0009055">
    <property type="term" value="F:electron transfer activity"/>
    <property type="evidence" value="ECO:0007669"/>
    <property type="project" value="InterPro"/>
</dbReference>
<accession>A0AAU7JI52</accession>
<keyword evidence="5 6" id="KW-0408">Iron</keyword>
<keyword evidence="7" id="KW-0732">Signal</keyword>
<evidence type="ECO:0000256" key="7">
    <source>
        <dbReference type="SAM" id="SignalP"/>
    </source>
</evidence>
<dbReference type="GO" id="GO:0046872">
    <property type="term" value="F:metal ion binding"/>
    <property type="evidence" value="ECO:0007669"/>
    <property type="project" value="UniProtKB-KW"/>
</dbReference>
<keyword evidence="1" id="KW-0813">Transport</keyword>
<dbReference type="EMBL" id="CP157484">
    <property type="protein sequence ID" value="XBO39956.1"/>
    <property type="molecule type" value="Genomic_DNA"/>
</dbReference>
<organism evidence="9">
    <name type="scientific">Alsobacter sp. KACC 23698</name>
    <dbReference type="NCBI Taxonomy" id="3149229"/>
    <lineage>
        <taxon>Bacteria</taxon>
        <taxon>Pseudomonadati</taxon>
        <taxon>Pseudomonadota</taxon>
        <taxon>Alphaproteobacteria</taxon>
        <taxon>Hyphomicrobiales</taxon>
        <taxon>Alsobacteraceae</taxon>
        <taxon>Alsobacter</taxon>
    </lineage>
</organism>
<dbReference type="PROSITE" id="PS51007">
    <property type="entry name" value="CYTC"/>
    <property type="match status" value="1"/>
</dbReference>
<dbReference type="RefSeq" id="WP_406856807.1">
    <property type="nucleotide sequence ID" value="NZ_CP157484.1"/>
</dbReference>
<dbReference type="GO" id="GO:0020037">
    <property type="term" value="F:heme binding"/>
    <property type="evidence" value="ECO:0007669"/>
    <property type="project" value="InterPro"/>
</dbReference>
<dbReference type="Pfam" id="PF00034">
    <property type="entry name" value="Cytochrom_C"/>
    <property type="match status" value="1"/>
</dbReference>
<gene>
    <name evidence="9" type="ORF">ABEG18_04005</name>
</gene>
<dbReference type="SUPFAM" id="SSF46626">
    <property type="entry name" value="Cytochrome c"/>
    <property type="match status" value="1"/>
</dbReference>
<dbReference type="InterPro" id="IPR050597">
    <property type="entry name" value="Cytochrome_c_Oxidase_Subunit"/>
</dbReference>
<keyword evidence="2 6" id="KW-0349">Heme</keyword>
<evidence type="ECO:0000256" key="2">
    <source>
        <dbReference type="ARBA" id="ARBA00022617"/>
    </source>
</evidence>
<evidence type="ECO:0000256" key="4">
    <source>
        <dbReference type="ARBA" id="ARBA00022982"/>
    </source>
</evidence>
<dbReference type="Gene3D" id="1.10.760.10">
    <property type="entry name" value="Cytochrome c-like domain"/>
    <property type="match status" value="1"/>
</dbReference>
<evidence type="ECO:0000313" key="9">
    <source>
        <dbReference type="EMBL" id="XBO39956.1"/>
    </source>
</evidence>
<dbReference type="PANTHER" id="PTHR33751:SF9">
    <property type="entry name" value="CYTOCHROME C4"/>
    <property type="match status" value="1"/>
</dbReference>
<evidence type="ECO:0000256" key="1">
    <source>
        <dbReference type="ARBA" id="ARBA00022448"/>
    </source>
</evidence>
<sequence>MRIPRFARLAALAAAALAVASQAQAADVKAGRQKALQCQTCHGLDGLSKIPEAPHLAGQVEDYLVKALKDYKSGARKNEMMSVVAPNLSDGDMADLAAYYSAIQIEVVKRP</sequence>
<evidence type="ECO:0000256" key="5">
    <source>
        <dbReference type="ARBA" id="ARBA00023004"/>
    </source>
</evidence>
<dbReference type="PANTHER" id="PTHR33751">
    <property type="entry name" value="CBB3-TYPE CYTOCHROME C OXIDASE SUBUNIT FIXP"/>
    <property type="match status" value="1"/>
</dbReference>
<dbReference type="AlphaFoldDB" id="A0AAU7JI52"/>
<evidence type="ECO:0000256" key="6">
    <source>
        <dbReference type="PROSITE-ProRule" id="PRU00433"/>
    </source>
</evidence>
<dbReference type="InterPro" id="IPR036909">
    <property type="entry name" value="Cyt_c-like_dom_sf"/>
</dbReference>
<proteinExistence type="predicted"/>
<keyword evidence="3 6" id="KW-0479">Metal-binding</keyword>
<feature type="chain" id="PRO_5044020286" evidence="7">
    <location>
        <begin position="26"/>
        <end position="111"/>
    </location>
</feature>
<evidence type="ECO:0000256" key="3">
    <source>
        <dbReference type="ARBA" id="ARBA00022723"/>
    </source>
</evidence>